<evidence type="ECO:0008006" key="3">
    <source>
        <dbReference type="Google" id="ProtNLM"/>
    </source>
</evidence>
<dbReference type="RefSeq" id="WP_237051667.1">
    <property type="nucleotide sequence ID" value="NZ_CP011129.1"/>
</dbReference>
<evidence type="ECO:0000313" key="2">
    <source>
        <dbReference type="Proteomes" id="UP000060787"/>
    </source>
</evidence>
<dbReference type="AlphaFoldDB" id="A0A0S2E4H8"/>
<accession>A0A0S2E4H8</accession>
<dbReference type="KEGG" id="laq:GLA29479_4864"/>
<dbReference type="PATRIC" id="fig|84531.7.peg.4751"/>
<organism evidence="1 2">
    <name type="scientific">Lysobacter antibioticus</name>
    <dbReference type="NCBI Taxonomy" id="84531"/>
    <lineage>
        <taxon>Bacteria</taxon>
        <taxon>Pseudomonadati</taxon>
        <taxon>Pseudomonadota</taxon>
        <taxon>Gammaproteobacteria</taxon>
        <taxon>Lysobacterales</taxon>
        <taxon>Lysobacteraceae</taxon>
        <taxon>Lysobacter</taxon>
    </lineage>
</organism>
<proteinExistence type="predicted"/>
<dbReference type="Proteomes" id="UP000060787">
    <property type="component" value="Chromosome"/>
</dbReference>
<keyword evidence="2" id="KW-1185">Reference proteome</keyword>
<dbReference type="EMBL" id="CP011129">
    <property type="protein sequence ID" value="ALN81646.1"/>
    <property type="molecule type" value="Genomic_DNA"/>
</dbReference>
<name>A0A0S2E4H8_LYSAN</name>
<gene>
    <name evidence="1" type="ORF">LA76x_3523</name>
</gene>
<evidence type="ECO:0000313" key="1">
    <source>
        <dbReference type="EMBL" id="ALN81646.1"/>
    </source>
</evidence>
<sequence length="84" mass="8929">MSGDISLYAYAGSNPTRYSDPTGLIVKVVGHAFGYNDNIGGTNMLGDNVELVENPTRKALGYPLRNAYVSTTQLAPVVATPPKK</sequence>
<dbReference type="KEGG" id="lab:LA76x_3523"/>
<protein>
    <recommendedName>
        <fullName evidence="3">RHS repeat-associated core domain protein</fullName>
    </recommendedName>
</protein>
<reference evidence="1 2" key="1">
    <citation type="journal article" date="2015" name="BMC Genomics">
        <title>Comparative genomics and metabolic profiling of the genus Lysobacter.</title>
        <authorList>
            <person name="de Bruijn I."/>
            <person name="Cheng X."/>
            <person name="de Jager V."/>
            <person name="Exposito R.G."/>
            <person name="Watrous J."/>
            <person name="Patel N."/>
            <person name="Postma J."/>
            <person name="Dorrestein P.C."/>
            <person name="Kobayashi D."/>
            <person name="Raaijmakers J.M."/>
        </authorList>
    </citation>
    <scope>NUCLEOTIDE SEQUENCE [LARGE SCALE GENOMIC DNA]</scope>
    <source>
        <strain evidence="1 2">76</strain>
    </source>
</reference>